<dbReference type="AlphaFoldDB" id="A0A6P6JV47"/>
<gene>
    <name evidence="3" type="primary">LOC113046763</name>
</gene>
<feature type="region of interest" description="Disordered" evidence="1">
    <location>
        <begin position="1"/>
        <end position="171"/>
    </location>
</feature>
<keyword evidence="2" id="KW-1185">Reference proteome</keyword>
<reference evidence="3" key="1">
    <citation type="submission" date="2025-08" db="UniProtKB">
        <authorList>
            <consortium name="RefSeq"/>
        </authorList>
    </citation>
    <scope>IDENTIFICATION</scope>
    <source>
        <strain evidence="3">Wakin</strain>
        <tissue evidence="3">Muscle</tissue>
    </source>
</reference>
<feature type="region of interest" description="Disordered" evidence="1">
    <location>
        <begin position="227"/>
        <end position="246"/>
    </location>
</feature>
<organism evidence="2 3">
    <name type="scientific">Carassius auratus</name>
    <name type="common">Goldfish</name>
    <dbReference type="NCBI Taxonomy" id="7957"/>
    <lineage>
        <taxon>Eukaryota</taxon>
        <taxon>Metazoa</taxon>
        <taxon>Chordata</taxon>
        <taxon>Craniata</taxon>
        <taxon>Vertebrata</taxon>
        <taxon>Euteleostomi</taxon>
        <taxon>Actinopterygii</taxon>
        <taxon>Neopterygii</taxon>
        <taxon>Teleostei</taxon>
        <taxon>Ostariophysi</taxon>
        <taxon>Cypriniformes</taxon>
        <taxon>Cyprinidae</taxon>
        <taxon>Cyprininae</taxon>
        <taxon>Carassius</taxon>
    </lineage>
</organism>
<dbReference type="Proteomes" id="UP000515129">
    <property type="component" value="Chromosome 28"/>
</dbReference>
<protein>
    <submittedName>
        <fullName evidence="3">Protein LIAT1-like isoform X2</fullName>
    </submittedName>
</protein>
<dbReference type="RefSeq" id="XP_026063505.1">
    <property type="nucleotide sequence ID" value="XM_026207720.1"/>
</dbReference>
<sequence length="334" mass="38986">MEFVKEKSEENTSEPETRGIKHEKPETQRKKHEEPETRGIKHEEPETRGIKHEKPETQRIKHEEPETRGIKHEEPETRGIKHEEPETRGIKHEEPETRGIKHEKPETQRIKHEEPETRGIKHEEPETRGIKHEEPETRGIKHEEPETRGIKHEEPETKRITHGEPETRGIKLEEPETKIITRNTENKMQGARRIKHEEQRDALSTIDSLALSPCSDASTSQLVIAASPPARPSTPATFSRTPERVVPGKRKRNMHHQEHLAFLREMQVTDILQQKLNRERREQYLQMAIDEARQAREQEAALRREENAQTAAFNQAFLNIMGMLVQAMSNRTEQ</sequence>
<accession>A0A6P6JV47</accession>
<name>A0A6P6JV47_CARAU</name>
<evidence type="ECO:0000256" key="1">
    <source>
        <dbReference type="SAM" id="MobiDB-lite"/>
    </source>
</evidence>
<dbReference type="GeneID" id="113046763"/>
<proteinExistence type="predicted"/>
<evidence type="ECO:0000313" key="2">
    <source>
        <dbReference type="Proteomes" id="UP000515129"/>
    </source>
</evidence>
<evidence type="ECO:0000313" key="3">
    <source>
        <dbReference type="RefSeq" id="XP_026063505.1"/>
    </source>
</evidence>
<feature type="compositionally biased region" description="Low complexity" evidence="1">
    <location>
        <begin position="227"/>
        <end position="237"/>
    </location>
</feature>